<dbReference type="InterPro" id="IPR029033">
    <property type="entry name" value="His_PPase_superfam"/>
</dbReference>
<dbReference type="EMBL" id="JANKAS010000002">
    <property type="protein sequence ID" value="MCR1898058.1"/>
    <property type="molecule type" value="Genomic_DNA"/>
</dbReference>
<reference evidence="3" key="1">
    <citation type="submission" date="2022-07" db="EMBL/GenBank/DDBJ databases">
        <title>Enhanced cultured diversity of the mouse gut microbiota enables custom-made synthetic communities.</title>
        <authorList>
            <person name="Afrizal A."/>
        </authorList>
    </citation>
    <scope>NUCLEOTIDE SEQUENCE</scope>
    <source>
        <strain evidence="3">DSM 28593</strain>
    </source>
</reference>
<evidence type="ECO:0000256" key="2">
    <source>
        <dbReference type="PIRSR" id="PIRSR613078-2"/>
    </source>
</evidence>
<comment type="caution">
    <text evidence="3">The sequence shown here is derived from an EMBL/GenBank/DDBJ whole genome shotgun (WGS) entry which is preliminary data.</text>
</comment>
<dbReference type="RefSeq" id="WP_257529520.1">
    <property type="nucleotide sequence ID" value="NZ_JANKAS010000002.1"/>
</dbReference>
<feature type="binding site" evidence="2">
    <location>
        <begin position="8"/>
        <end position="15"/>
    </location>
    <ligand>
        <name>substrate</name>
    </ligand>
</feature>
<sequence length="205" mass="23689">MTRLYLIRHGETLWNRKGKAQGMKDIQLTDVGIRQANYLAEHLKNENIDIIYASDLSRAYDTAEIIGKHINKSVIPLPGIREMNFGQWEGLTTNEIKEKYHGIFNDWSLKPHNTQIPEAETLLQVQTRSLKAVKEIIEKNPNKNIVMVSHGVAIKTIIFGLLDIDLSYYKKIRQDNTAINIIDFKKDYNVLVQLNDTCHLKNFKE</sequence>
<dbReference type="InterPro" id="IPR001345">
    <property type="entry name" value="PG/BPGM_mutase_AS"/>
</dbReference>
<name>A0AAE3HGA8_9FIRM</name>
<accession>A0AAE3HGA8</accession>
<dbReference type="GO" id="GO:0016791">
    <property type="term" value="F:phosphatase activity"/>
    <property type="evidence" value="ECO:0007669"/>
    <property type="project" value="TreeGrafter"/>
</dbReference>
<proteinExistence type="predicted"/>
<evidence type="ECO:0000256" key="1">
    <source>
        <dbReference type="PIRSR" id="PIRSR613078-1"/>
    </source>
</evidence>
<keyword evidence="4" id="KW-1185">Reference proteome</keyword>
<evidence type="ECO:0000313" key="4">
    <source>
        <dbReference type="Proteomes" id="UP001205748"/>
    </source>
</evidence>
<dbReference type="CDD" id="cd07067">
    <property type="entry name" value="HP_PGM_like"/>
    <property type="match status" value="1"/>
</dbReference>
<dbReference type="Proteomes" id="UP001205748">
    <property type="component" value="Unassembled WGS sequence"/>
</dbReference>
<feature type="active site" description="Tele-phosphohistidine intermediate" evidence="1">
    <location>
        <position position="9"/>
    </location>
</feature>
<dbReference type="SUPFAM" id="SSF53254">
    <property type="entry name" value="Phosphoglycerate mutase-like"/>
    <property type="match status" value="1"/>
</dbReference>
<dbReference type="Pfam" id="PF00300">
    <property type="entry name" value="His_Phos_1"/>
    <property type="match status" value="1"/>
</dbReference>
<gene>
    <name evidence="3" type="ORF">NSA47_03515</name>
</gene>
<dbReference type="AlphaFoldDB" id="A0AAE3HGA8"/>
<dbReference type="InterPro" id="IPR050275">
    <property type="entry name" value="PGM_Phosphatase"/>
</dbReference>
<organism evidence="3 4">
    <name type="scientific">Irregularibacter muris</name>
    <dbReference type="NCBI Taxonomy" id="1796619"/>
    <lineage>
        <taxon>Bacteria</taxon>
        <taxon>Bacillati</taxon>
        <taxon>Bacillota</taxon>
        <taxon>Clostridia</taxon>
        <taxon>Eubacteriales</taxon>
        <taxon>Eubacteriaceae</taxon>
        <taxon>Irregularibacter</taxon>
    </lineage>
</organism>
<feature type="binding site" evidence="2">
    <location>
        <position position="58"/>
    </location>
    <ligand>
        <name>substrate</name>
    </ligand>
</feature>
<dbReference type="PANTHER" id="PTHR48100">
    <property type="entry name" value="BROAD-SPECIFICITY PHOSPHATASE YOR283W-RELATED"/>
    <property type="match status" value="1"/>
</dbReference>
<protein>
    <submittedName>
        <fullName evidence="3">Histidine phosphatase family protein</fullName>
    </submittedName>
</protein>
<feature type="active site" description="Proton donor/acceptor" evidence="1">
    <location>
        <position position="82"/>
    </location>
</feature>
<dbReference type="InterPro" id="IPR013078">
    <property type="entry name" value="His_Pase_superF_clade-1"/>
</dbReference>
<dbReference type="Gene3D" id="3.40.50.1240">
    <property type="entry name" value="Phosphoglycerate mutase-like"/>
    <property type="match status" value="1"/>
</dbReference>
<dbReference type="SMART" id="SM00855">
    <property type="entry name" value="PGAM"/>
    <property type="match status" value="1"/>
</dbReference>
<dbReference type="PROSITE" id="PS00175">
    <property type="entry name" value="PG_MUTASE"/>
    <property type="match status" value="1"/>
</dbReference>
<evidence type="ECO:0000313" key="3">
    <source>
        <dbReference type="EMBL" id="MCR1898058.1"/>
    </source>
</evidence>